<reference evidence="9 10" key="1">
    <citation type="submission" date="2017-05" db="EMBL/GenBank/DDBJ databases">
        <title>Complete genome sequence of Corynebacterium striatum KC-Na-1 isolated from Neophocaena asiaeorientalis in Korea.</title>
        <authorList>
            <person name="Kim J.H."/>
            <person name="Lee K."/>
        </authorList>
    </citation>
    <scope>NUCLEOTIDE SEQUENCE [LARGE SCALE GENOMIC DNA]</scope>
    <source>
        <strain evidence="9 10">KC-Na-01</strain>
    </source>
</reference>
<dbReference type="AlphaFoldDB" id="A0A2Z2IVZ1"/>
<keyword evidence="4 8" id="KW-0285">Flavoprotein</keyword>
<organism evidence="9 10">
    <name type="scientific">Corynebacterium striatum</name>
    <dbReference type="NCBI Taxonomy" id="43770"/>
    <lineage>
        <taxon>Bacteria</taxon>
        <taxon>Bacillati</taxon>
        <taxon>Actinomycetota</taxon>
        <taxon>Actinomycetes</taxon>
        <taxon>Mycobacteriales</taxon>
        <taxon>Corynebacteriaceae</taxon>
        <taxon>Corynebacterium</taxon>
    </lineage>
</organism>
<dbReference type="RefSeq" id="WP_086890449.1">
    <property type="nucleotide sequence ID" value="NZ_CP021252.1"/>
</dbReference>
<evidence type="ECO:0000313" key="10">
    <source>
        <dbReference type="Proteomes" id="UP000250197"/>
    </source>
</evidence>
<evidence type="ECO:0000256" key="2">
    <source>
        <dbReference type="ARBA" id="ARBA00004777"/>
    </source>
</evidence>
<dbReference type="UniPathway" id="UPA00193"/>
<comment type="similarity">
    <text evidence="3 8">Belongs to the methylenetetrahydrofolate reductase family.</text>
</comment>
<dbReference type="Gene3D" id="3.20.20.220">
    <property type="match status" value="1"/>
</dbReference>
<dbReference type="GO" id="GO:0005829">
    <property type="term" value="C:cytosol"/>
    <property type="evidence" value="ECO:0007669"/>
    <property type="project" value="TreeGrafter"/>
</dbReference>
<keyword evidence="5 8" id="KW-0274">FAD</keyword>
<dbReference type="CDD" id="cd00537">
    <property type="entry name" value="MTHFR"/>
    <property type="match status" value="1"/>
</dbReference>
<gene>
    <name evidence="9" type="ORF">CBE89_00995</name>
</gene>
<dbReference type="InterPro" id="IPR029041">
    <property type="entry name" value="FAD-linked_oxidoreductase-like"/>
</dbReference>
<evidence type="ECO:0000256" key="7">
    <source>
        <dbReference type="ARBA" id="ARBA00048628"/>
    </source>
</evidence>
<dbReference type="GO" id="GO:0035999">
    <property type="term" value="P:tetrahydrofolate interconversion"/>
    <property type="evidence" value="ECO:0007669"/>
    <property type="project" value="UniProtKB-UniPathway"/>
</dbReference>
<evidence type="ECO:0000256" key="3">
    <source>
        <dbReference type="ARBA" id="ARBA00006743"/>
    </source>
</evidence>
<evidence type="ECO:0000256" key="4">
    <source>
        <dbReference type="ARBA" id="ARBA00022630"/>
    </source>
</evidence>
<evidence type="ECO:0000256" key="1">
    <source>
        <dbReference type="ARBA" id="ARBA00001974"/>
    </source>
</evidence>
<dbReference type="SUPFAM" id="SSF51730">
    <property type="entry name" value="FAD-linked oxidoreductase"/>
    <property type="match status" value="1"/>
</dbReference>
<dbReference type="EMBL" id="CP021252">
    <property type="protein sequence ID" value="ART20236.1"/>
    <property type="molecule type" value="Genomic_DNA"/>
</dbReference>
<dbReference type="GO" id="GO:0009086">
    <property type="term" value="P:methionine biosynthetic process"/>
    <property type="evidence" value="ECO:0007669"/>
    <property type="project" value="TreeGrafter"/>
</dbReference>
<comment type="catalytic activity">
    <reaction evidence="7">
        <text>(6S)-5-methyl-5,6,7,8-tetrahydrofolate + NAD(+) = (6R)-5,10-methylene-5,6,7,8-tetrahydrofolate + NADH + H(+)</text>
        <dbReference type="Rhea" id="RHEA:19821"/>
        <dbReference type="ChEBI" id="CHEBI:15378"/>
        <dbReference type="ChEBI" id="CHEBI:15636"/>
        <dbReference type="ChEBI" id="CHEBI:18608"/>
        <dbReference type="ChEBI" id="CHEBI:57540"/>
        <dbReference type="ChEBI" id="CHEBI:57945"/>
        <dbReference type="EC" id="1.5.1.54"/>
    </reaction>
    <physiologicalReaction direction="right-to-left" evidence="7">
        <dbReference type="Rhea" id="RHEA:19823"/>
    </physiologicalReaction>
</comment>
<evidence type="ECO:0000256" key="6">
    <source>
        <dbReference type="ARBA" id="ARBA00023002"/>
    </source>
</evidence>
<dbReference type="KEGG" id="cstr:CBE89_00995"/>
<dbReference type="Proteomes" id="UP000250197">
    <property type="component" value="Chromosome"/>
</dbReference>
<evidence type="ECO:0000256" key="8">
    <source>
        <dbReference type="RuleBase" id="RU003862"/>
    </source>
</evidence>
<dbReference type="PANTHER" id="PTHR45754">
    <property type="entry name" value="METHYLENETETRAHYDROFOLATE REDUCTASE"/>
    <property type="match status" value="1"/>
</dbReference>
<comment type="cofactor">
    <cofactor evidence="1 8">
        <name>FAD</name>
        <dbReference type="ChEBI" id="CHEBI:57692"/>
    </cofactor>
</comment>
<protein>
    <recommendedName>
        <fullName evidence="8">Methylenetetrahydrofolate reductase</fullName>
    </recommendedName>
</protein>
<proteinExistence type="inferred from homology"/>
<dbReference type="InterPro" id="IPR003171">
    <property type="entry name" value="Mehydrof_redctse-like"/>
</dbReference>
<dbReference type="PANTHER" id="PTHR45754:SF3">
    <property type="entry name" value="METHYLENETETRAHYDROFOLATE REDUCTASE (NADPH)"/>
    <property type="match status" value="1"/>
</dbReference>
<evidence type="ECO:0000313" key="9">
    <source>
        <dbReference type="EMBL" id="ART20236.1"/>
    </source>
</evidence>
<dbReference type="GO" id="GO:0071949">
    <property type="term" value="F:FAD binding"/>
    <property type="evidence" value="ECO:0007669"/>
    <property type="project" value="TreeGrafter"/>
</dbReference>
<keyword evidence="6 8" id="KW-0560">Oxidoreductase</keyword>
<name>A0A2Z2IVZ1_CORST</name>
<dbReference type="Pfam" id="PF02219">
    <property type="entry name" value="MTHFR"/>
    <property type="match status" value="1"/>
</dbReference>
<sequence length="307" mass="33370">MTPRLSASAPLDQFSEVSVKPRQRTALSFEVIPPRNDADASTTAELLRVLQGYNPDYIAVTSSQRSGWLEGTAAFIEQISRTTSMRPLAHLACTAGTREELIGWIDALVDAGVRGLLALRGDLPEGGMPTHYLQHADELVRLIRHREAGQAARFAAGSLAVGVACYPNGHAESANLDEDFDVLLAKQRLGADFAITQLFFDAEDYARFAQRARLAGVRIPLIPGIMPMTSVARLERMAKLSGLQVPPRVRAALAAASTPDEEHEIGMELTAELTRSVLRSGADGLHIYTHNNPHITQDLLNRIGVHP</sequence>
<accession>A0A2Z2IVZ1</accession>
<evidence type="ECO:0000256" key="5">
    <source>
        <dbReference type="ARBA" id="ARBA00022827"/>
    </source>
</evidence>
<dbReference type="GO" id="GO:0106312">
    <property type="term" value="F:methylenetetrahydrofolate reductase (NADH) activity"/>
    <property type="evidence" value="ECO:0007669"/>
    <property type="project" value="UniProtKB-EC"/>
</dbReference>
<comment type="pathway">
    <text evidence="2 8">One-carbon metabolism; tetrahydrofolate interconversion.</text>
</comment>